<organism evidence="7 8">
    <name type="scientific">Pseudoalteromonas piscicida</name>
    <dbReference type="NCBI Taxonomy" id="43662"/>
    <lineage>
        <taxon>Bacteria</taxon>
        <taxon>Pseudomonadati</taxon>
        <taxon>Pseudomonadota</taxon>
        <taxon>Gammaproteobacteria</taxon>
        <taxon>Alteromonadales</taxon>
        <taxon>Pseudoalteromonadaceae</taxon>
        <taxon>Pseudoalteromonas</taxon>
    </lineage>
</organism>
<sequence>MLEANNISVQVGRKLLLNEINFSISTGEFAVVLGPNGAGKSTLLKALCGDISLTQGDVTYHQQRVQDLNALDLSHIRAVLTQQYDCEFPFSVQEIVDMSHYVHQHNCTPDSLRAYSQQAMRTLSVDHLAARCFTQLSGGEKQRVQFARVLCQLLPTLDANKPCYLMIDEPTASLDLYHQYQVMKLAQQIAKQGAGVVAVVHDLALAASFADKVYLLQQGELVATGSPEEVLSHTQLHRTYGIEAEITLSDTFLPMLGVAKAFGLSAEK</sequence>
<dbReference type="SMART" id="SM00382">
    <property type="entry name" value="AAA"/>
    <property type="match status" value="1"/>
</dbReference>
<dbReference type="GO" id="GO:0005524">
    <property type="term" value="F:ATP binding"/>
    <property type="evidence" value="ECO:0007669"/>
    <property type="project" value="UniProtKB-KW"/>
</dbReference>
<evidence type="ECO:0000256" key="1">
    <source>
        <dbReference type="ARBA" id="ARBA00022448"/>
    </source>
</evidence>
<dbReference type="PANTHER" id="PTHR42794:SF1">
    <property type="entry name" value="HEMIN IMPORT ATP-BINDING PROTEIN HMUV"/>
    <property type="match status" value="1"/>
</dbReference>
<evidence type="ECO:0000256" key="2">
    <source>
        <dbReference type="ARBA" id="ARBA00022741"/>
    </source>
</evidence>
<keyword evidence="3 7" id="KW-0067">ATP-binding</keyword>
<dbReference type="PROSITE" id="PS50893">
    <property type="entry name" value="ABC_TRANSPORTER_2"/>
    <property type="match status" value="1"/>
</dbReference>
<evidence type="ECO:0000313" key="8">
    <source>
        <dbReference type="Proteomes" id="UP000228621"/>
    </source>
</evidence>
<evidence type="ECO:0000256" key="4">
    <source>
        <dbReference type="ARBA" id="ARBA00022967"/>
    </source>
</evidence>
<dbReference type="EMBL" id="NKHF01000023">
    <property type="protein sequence ID" value="PCK32843.1"/>
    <property type="molecule type" value="Genomic_DNA"/>
</dbReference>
<comment type="caution">
    <text evidence="7">The sequence shown here is derived from an EMBL/GenBank/DDBJ whole genome shotgun (WGS) entry which is preliminary data.</text>
</comment>
<keyword evidence="2" id="KW-0547">Nucleotide-binding</keyword>
<dbReference type="InterPro" id="IPR027417">
    <property type="entry name" value="P-loop_NTPase"/>
</dbReference>
<dbReference type="SUPFAM" id="SSF52540">
    <property type="entry name" value="P-loop containing nucleoside triphosphate hydrolases"/>
    <property type="match status" value="1"/>
</dbReference>
<dbReference type="NCBIfam" id="NF010068">
    <property type="entry name" value="PRK13548.1"/>
    <property type="match status" value="1"/>
</dbReference>
<reference evidence="8" key="1">
    <citation type="journal article" date="2019" name="Genome Announc.">
        <title>Draft Genome Sequence of Pseudoalteromonas piscicida Strain 36Y ROTHPW, an Hypersaline Seawater Isolate from the South Coast of Sonora, Mexico.</title>
        <authorList>
            <person name="Sanchez-Diaz R."/>
            <person name="Molina-Garza Z.J."/>
            <person name="Cruz-Suarez L.E."/>
            <person name="Selvin J."/>
            <person name="Kiran G.S."/>
            <person name="Ibarra-Gamez J.C."/>
            <person name="Gomez-Gil B."/>
            <person name="Galaviz-Silva L."/>
        </authorList>
    </citation>
    <scope>NUCLEOTIDE SEQUENCE [LARGE SCALE GENOMIC DNA]</scope>
    <source>
        <strain evidence="8">36Y_RITHPW</strain>
    </source>
</reference>
<comment type="function">
    <text evidence="5">Part of the ABC transporter complex HmuTUV involved in hemin import. Responsible for energy coupling to the transport system.</text>
</comment>
<dbReference type="Gene3D" id="3.40.50.300">
    <property type="entry name" value="P-loop containing nucleotide triphosphate hydrolases"/>
    <property type="match status" value="1"/>
</dbReference>
<dbReference type="PANTHER" id="PTHR42794">
    <property type="entry name" value="HEMIN IMPORT ATP-BINDING PROTEIN HMUV"/>
    <property type="match status" value="1"/>
</dbReference>
<name>A0A2A5JTQ3_PSEO7</name>
<dbReference type="InterPro" id="IPR017871">
    <property type="entry name" value="ABC_transporter-like_CS"/>
</dbReference>
<accession>A0A2A5JTQ3</accession>
<dbReference type="GO" id="GO:0016887">
    <property type="term" value="F:ATP hydrolysis activity"/>
    <property type="evidence" value="ECO:0007669"/>
    <property type="project" value="InterPro"/>
</dbReference>
<dbReference type="InterPro" id="IPR003439">
    <property type="entry name" value="ABC_transporter-like_ATP-bd"/>
</dbReference>
<dbReference type="AlphaFoldDB" id="A0A2A5JTQ3"/>
<feature type="domain" description="ABC transporter" evidence="6">
    <location>
        <begin position="2"/>
        <end position="243"/>
    </location>
</feature>
<dbReference type="OrthoDB" id="5292475at2"/>
<evidence type="ECO:0000259" key="6">
    <source>
        <dbReference type="PROSITE" id="PS50893"/>
    </source>
</evidence>
<dbReference type="Proteomes" id="UP000228621">
    <property type="component" value="Unassembled WGS sequence"/>
</dbReference>
<dbReference type="CDD" id="cd03214">
    <property type="entry name" value="ABC_Iron-Siderophores_B12_Hemin"/>
    <property type="match status" value="1"/>
</dbReference>
<evidence type="ECO:0000256" key="3">
    <source>
        <dbReference type="ARBA" id="ARBA00022840"/>
    </source>
</evidence>
<keyword evidence="8" id="KW-1185">Reference proteome</keyword>
<dbReference type="InterPro" id="IPR003593">
    <property type="entry name" value="AAA+_ATPase"/>
</dbReference>
<evidence type="ECO:0000256" key="5">
    <source>
        <dbReference type="ARBA" id="ARBA00037066"/>
    </source>
</evidence>
<protein>
    <submittedName>
        <fullName evidence="7">Heme ABC transporter ATP-binding protein</fullName>
    </submittedName>
</protein>
<keyword evidence="4" id="KW-1278">Translocase</keyword>
<evidence type="ECO:0000313" key="7">
    <source>
        <dbReference type="EMBL" id="PCK32843.1"/>
    </source>
</evidence>
<keyword evidence="1" id="KW-0813">Transport</keyword>
<gene>
    <name evidence="7" type="ORF">CEX98_04430</name>
</gene>
<proteinExistence type="predicted"/>
<dbReference type="PROSITE" id="PS00211">
    <property type="entry name" value="ABC_TRANSPORTER_1"/>
    <property type="match status" value="1"/>
</dbReference>
<dbReference type="RefSeq" id="WP_099640914.1">
    <property type="nucleotide sequence ID" value="NZ_JAQPZX010000001.1"/>
</dbReference>
<dbReference type="Pfam" id="PF00005">
    <property type="entry name" value="ABC_tran"/>
    <property type="match status" value="1"/>
</dbReference>